<accession>A0ABM0GXW8</accession>
<gene>
    <name evidence="3" type="primary">LOC100370873</name>
</gene>
<name>A0ABM0GXW8_SACKO</name>
<feature type="transmembrane region" description="Helical" evidence="1">
    <location>
        <begin position="58"/>
        <end position="82"/>
    </location>
</feature>
<protein>
    <submittedName>
        <fullName evidence="3">Uncharacterized protein LOC100370873 isoform X1</fullName>
    </submittedName>
</protein>
<feature type="transmembrane region" description="Helical" evidence="1">
    <location>
        <begin position="12"/>
        <end position="38"/>
    </location>
</feature>
<evidence type="ECO:0000313" key="3">
    <source>
        <dbReference type="RefSeq" id="XP_002739792.1"/>
    </source>
</evidence>
<evidence type="ECO:0000313" key="2">
    <source>
        <dbReference type="Proteomes" id="UP000694865"/>
    </source>
</evidence>
<evidence type="ECO:0000256" key="1">
    <source>
        <dbReference type="SAM" id="Phobius"/>
    </source>
</evidence>
<sequence length="176" mass="20172">MPLMYSCGCCSLKAGNMVCCILILIEMVINLVIYVYGVLQLLMEKPNLDEELYIGMEVAYYVLIGLFVIVMVMTSIYFCGAVKGHPGLLVGWIVTLVIYMVLELAATVYLTYIYHNFLGGLENNIFALSLLIWYILRTLLHMLYLMSAVSQYQEITEKQKKIHRHRMLQDSEEHGV</sequence>
<keyword evidence="1" id="KW-1133">Transmembrane helix</keyword>
<keyword evidence="1" id="KW-0812">Transmembrane</keyword>
<reference evidence="3" key="1">
    <citation type="submission" date="2025-08" db="UniProtKB">
        <authorList>
            <consortium name="RefSeq"/>
        </authorList>
    </citation>
    <scope>IDENTIFICATION</scope>
    <source>
        <tissue evidence="3">Testes</tissue>
    </source>
</reference>
<dbReference type="RefSeq" id="XP_002739792.1">
    <property type="nucleotide sequence ID" value="XM_002739746.2"/>
</dbReference>
<organism evidence="2 3">
    <name type="scientific">Saccoglossus kowalevskii</name>
    <name type="common">Acorn worm</name>
    <dbReference type="NCBI Taxonomy" id="10224"/>
    <lineage>
        <taxon>Eukaryota</taxon>
        <taxon>Metazoa</taxon>
        <taxon>Hemichordata</taxon>
        <taxon>Enteropneusta</taxon>
        <taxon>Harrimaniidae</taxon>
        <taxon>Saccoglossus</taxon>
    </lineage>
</organism>
<feature type="transmembrane region" description="Helical" evidence="1">
    <location>
        <begin position="89"/>
        <end position="113"/>
    </location>
</feature>
<dbReference type="Proteomes" id="UP000694865">
    <property type="component" value="Unplaced"/>
</dbReference>
<dbReference type="GeneID" id="100370873"/>
<feature type="transmembrane region" description="Helical" evidence="1">
    <location>
        <begin position="125"/>
        <end position="145"/>
    </location>
</feature>
<dbReference type="PANTHER" id="PTHR36694">
    <property type="entry name" value="PASIFLORA 1, ISOFORM A-RELATED"/>
    <property type="match status" value="1"/>
</dbReference>
<keyword evidence="2" id="KW-1185">Reference proteome</keyword>
<keyword evidence="1" id="KW-0472">Membrane</keyword>
<proteinExistence type="predicted"/>
<dbReference type="PANTHER" id="PTHR36694:SF11">
    <property type="entry name" value="LP21121P-RELATED"/>
    <property type="match status" value="1"/>
</dbReference>